<name>A0A4P7XZH2_SALET</name>
<dbReference type="RefSeq" id="WP_024168330.1">
    <property type="nucleotide sequence ID" value="NZ_CP039559.1"/>
</dbReference>
<keyword evidence="3" id="KW-0614">Plasmid</keyword>
<dbReference type="InterPro" id="IPR036388">
    <property type="entry name" value="WH-like_DNA-bd_sf"/>
</dbReference>
<dbReference type="Pfam" id="PF00196">
    <property type="entry name" value="GerE"/>
    <property type="match status" value="1"/>
</dbReference>
<dbReference type="Gene3D" id="1.10.10.10">
    <property type="entry name" value="Winged helix-like DNA-binding domain superfamily/Winged helix DNA-binding domain"/>
    <property type="match status" value="1"/>
</dbReference>
<feature type="domain" description="HTH luxR-type" evidence="2">
    <location>
        <begin position="26"/>
        <end position="83"/>
    </location>
</feature>
<accession>A0A4P7XZH2</accession>
<proteinExistence type="predicted"/>
<evidence type="ECO:0000256" key="1">
    <source>
        <dbReference type="ARBA" id="ARBA00023125"/>
    </source>
</evidence>
<dbReference type="EMBL" id="CP039559">
    <property type="protein sequence ID" value="QCF79907.1"/>
    <property type="molecule type" value="Genomic_DNA"/>
</dbReference>
<dbReference type="AlphaFoldDB" id="A0A4P7XZH2"/>
<protein>
    <submittedName>
        <fullName evidence="3">LuxR family transcriptional regulator</fullName>
    </submittedName>
</protein>
<dbReference type="InterPro" id="IPR000792">
    <property type="entry name" value="Tscrpt_reg_LuxR_C"/>
</dbReference>
<dbReference type="GO" id="GO:0006355">
    <property type="term" value="P:regulation of DNA-templated transcription"/>
    <property type="evidence" value="ECO:0007669"/>
    <property type="project" value="InterPro"/>
</dbReference>
<reference evidence="3 4" key="1">
    <citation type="submission" date="2019-04" db="EMBL/GenBank/DDBJ databases">
        <title>Complete genome sequences of Canadian Typhimurium and I 1,4,[5],12:i:-.</title>
        <authorList>
            <person name="Schonfeld J."/>
            <person name="Clark C."/>
            <person name="Johnson R."/>
            <person name="Labbe G."/>
            <person name="Liu K."/>
            <person name="Robertson J."/>
            <person name="Nash J.H.E."/>
        </authorList>
    </citation>
    <scope>NUCLEOTIDE SEQUENCE [LARGE SCALE GENOMIC DNA]</scope>
    <source>
        <strain evidence="4">84833166</strain>
        <plasmid evidence="3 4">p08-4425.1</plasmid>
    </source>
</reference>
<dbReference type="Proteomes" id="UP000297386">
    <property type="component" value="Plasmid p08-4425.1"/>
</dbReference>
<organism evidence="3 4">
    <name type="scientific">Salmonella enterica subsp. enterica serovar 1,4,[5],12:i:-</name>
    <dbReference type="NCBI Taxonomy" id="2583588"/>
    <lineage>
        <taxon>Bacteria</taxon>
        <taxon>Pseudomonadati</taxon>
        <taxon>Pseudomonadota</taxon>
        <taxon>Gammaproteobacteria</taxon>
        <taxon>Enterobacterales</taxon>
        <taxon>Enterobacteriaceae</taxon>
        <taxon>Salmonella</taxon>
    </lineage>
</organism>
<dbReference type="SUPFAM" id="SSF46894">
    <property type="entry name" value="C-terminal effector domain of the bipartite response regulators"/>
    <property type="match status" value="1"/>
</dbReference>
<keyword evidence="1" id="KW-0238">DNA-binding</keyword>
<dbReference type="InterPro" id="IPR016032">
    <property type="entry name" value="Sig_transdc_resp-reg_C-effctor"/>
</dbReference>
<evidence type="ECO:0000313" key="4">
    <source>
        <dbReference type="Proteomes" id="UP000297386"/>
    </source>
</evidence>
<gene>
    <name evidence="3" type="ORF">E5N87_23440</name>
</gene>
<geneLocation type="plasmid" evidence="3 4">
    <name>p08-4425.1</name>
</geneLocation>
<sequence>MENKKNIRYIKTNIIEHDVIVHIWIYTPLTKVECDVFELLVKGYKIANVAQYRARSLKTVSSQKHQVYKKLGIRNDVTFWIDIILSHHMRIVFCRNGKVIDTEKELLRMFDSH</sequence>
<dbReference type="GO" id="GO:0003677">
    <property type="term" value="F:DNA binding"/>
    <property type="evidence" value="ECO:0007669"/>
    <property type="project" value="UniProtKB-KW"/>
</dbReference>
<evidence type="ECO:0000259" key="2">
    <source>
        <dbReference type="SMART" id="SM00421"/>
    </source>
</evidence>
<evidence type="ECO:0000313" key="3">
    <source>
        <dbReference type="EMBL" id="QCF79907.1"/>
    </source>
</evidence>
<dbReference type="SMART" id="SM00421">
    <property type="entry name" value="HTH_LUXR"/>
    <property type="match status" value="1"/>
</dbReference>